<dbReference type="OrthoDB" id="3249498at2759"/>
<dbReference type="CDD" id="cd06222">
    <property type="entry name" value="RNase_H_like"/>
    <property type="match status" value="1"/>
</dbReference>
<dbReference type="AlphaFoldDB" id="A0A8H6I6T6"/>
<evidence type="ECO:0000313" key="2">
    <source>
        <dbReference type="EMBL" id="KAF6759639.1"/>
    </source>
</evidence>
<protein>
    <submittedName>
        <fullName evidence="2">Uncharacterized protein</fullName>
    </submittedName>
</protein>
<accession>A0A8H6I6T6</accession>
<dbReference type="SUPFAM" id="SSF53098">
    <property type="entry name" value="Ribonuclease H-like"/>
    <property type="match status" value="1"/>
</dbReference>
<keyword evidence="1" id="KW-0472">Membrane</keyword>
<evidence type="ECO:0000256" key="1">
    <source>
        <dbReference type="SAM" id="Phobius"/>
    </source>
</evidence>
<evidence type="ECO:0000313" key="3">
    <source>
        <dbReference type="Proteomes" id="UP000521943"/>
    </source>
</evidence>
<keyword evidence="1" id="KW-0812">Transmembrane</keyword>
<name>A0A8H6I6T6_9AGAR</name>
<keyword evidence="1" id="KW-1133">Transmembrane helix</keyword>
<dbReference type="EMBL" id="JACGCI010000015">
    <property type="protein sequence ID" value="KAF6759639.1"/>
    <property type="molecule type" value="Genomic_DNA"/>
</dbReference>
<keyword evidence="3" id="KW-1185">Reference proteome</keyword>
<gene>
    <name evidence="2" type="ORF">DFP72DRAFT_806401</name>
</gene>
<comment type="caution">
    <text evidence="2">The sequence shown here is derived from an EMBL/GenBank/DDBJ whole genome shotgun (WGS) entry which is preliminary data.</text>
</comment>
<feature type="transmembrane region" description="Helical" evidence="1">
    <location>
        <begin position="20"/>
        <end position="41"/>
    </location>
</feature>
<proteinExistence type="predicted"/>
<reference evidence="2 3" key="1">
    <citation type="submission" date="2020-07" db="EMBL/GenBank/DDBJ databases">
        <title>Comparative genomics of pyrophilous fungi reveals a link between fire events and developmental genes.</title>
        <authorList>
            <consortium name="DOE Joint Genome Institute"/>
            <person name="Steindorff A.S."/>
            <person name="Carver A."/>
            <person name="Calhoun S."/>
            <person name="Stillman K."/>
            <person name="Liu H."/>
            <person name="Lipzen A."/>
            <person name="Pangilinan J."/>
            <person name="Labutti K."/>
            <person name="Bruns T.D."/>
            <person name="Grigoriev I.V."/>
        </authorList>
    </citation>
    <scope>NUCLEOTIDE SEQUENCE [LARGE SCALE GENOMIC DNA]</scope>
    <source>
        <strain evidence="2 3">CBS 144469</strain>
    </source>
</reference>
<dbReference type="Proteomes" id="UP000521943">
    <property type="component" value="Unassembled WGS sequence"/>
</dbReference>
<dbReference type="InterPro" id="IPR012337">
    <property type="entry name" value="RNaseH-like_sf"/>
</dbReference>
<sequence>MGFWFPAYSAGFYAPVPSNIPPGMIFYAEALCVVSAIEFICDRTQRRKILIRTDNQNTVDIFASLRCLPEYNPFLTYAIDRLLSNEQDFRVIHIPGVDNVIADAISRYDIHRALDVEPELKLYFFTPPTIFLPADHASTSTASQPAPSEATTR</sequence>
<organism evidence="2 3">
    <name type="scientific">Ephemerocybe angulata</name>
    <dbReference type="NCBI Taxonomy" id="980116"/>
    <lineage>
        <taxon>Eukaryota</taxon>
        <taxon>Fungi</taxon>
        <taxon>Dikarya</taxon>
        <taxon>Basidiomycota</taxon>
        <taxon>Agaricomycotina</taxon>
        <taxon>Agaricomycetes</taxon>
        <taxon>Agaricomycetidae</taxon>
        <taxon>Agaricales</taxon>
        <taxon>Agaricineae</taxon>
        <taxon>Psathyrellaceae</taxon>
        <taxon>Ephemerocybe</taxon>
    </lineage>
</organism>
<dbReference type="InterPro" id="IPR044730">
    <property type="entry name" value="RNase_H-like_dom_plant"/>
</dbReference>